<organism evidence="2 3">
    <name type="scientific">Escherichia coli</name>
    <dbReference type="NCBI Taxonomy" id="562"/>
    <lineage>
        <taxon>Bacteria</taxon>
        <taxon>Pseudomonadati</taxon>
        <taxon>Pseudomonadota</taxon>
        <taxon>Gammaproteobacteria</taxon>
        <taxon>Enterobacterales</taxon>
        <taxon>Enterobacteriaceae</taxon>
        <taxon>Escherichia</taxon>
    </lineage>
</organism>
<evidence type="ECO:0000313" key="3">
    <source>
        <dbReference type="Proteomes" id="UP000236551"/>
    </source>
</evidence>
<dbReference type="EMBL" id="CP024978">
    <property type="protein sequence ID" value="ATZ31609.1"/>
    <property type="molecule type" value="Genomic_DNA"/>
</dbReference>
<name>A0A2H4TQ44_ECOLX</name>
<dbReference type="AlphaFoldDB" id="A0A2H4TQ44"/>
<gene>
    <name evidence="2" type="ORF">CV83915_01254</name>
</gene>
<feature type="compositionally biased region" description="Polar residues" evidence="1">
    <location>
        <begin position="28"/>
        <end position="41"/>
    </location>
</feature>
<feature type="region of interest" description="Disordered" evidence="1">
    <location>
        <begin position="1"/>
        <end position="41"/>
    </location>
</feature>
<accession>A0A2H4TQ44</accession>
<proteinExistence type="predicted"/>
<protein>
    <submittedName>
        <fullName evidence="2">Uncharacterized protein</fullName>
    </submittedName>
</protein>
<dbReference type="Proteomes" id="UP000236551">
    <property type="component" value="Chromosome"/>
</dbReference>
<evidence type="ECO:0000256" key="1">
    <source>
        <dbReference type="SAM" id="MobiDB-lite"/>
    </source>
</evidence>
<reference evidence="2 3" key="1">
    <citation type="submission" date="2017-11" db="EMBL/GenBank/DDBJ databases">
        <title>Escherichia coli CV839-15 Genome sequencing and assembly.</title>
        <authorList>
            <person name="Li Z."/>
            <person name="Song N."/>
            <person name="Li W."/>
            <person name="Philip H.R."/>
            <person name="Bu Z."/>
            <person name="Siguo L."/>
        </authorList>
    </citation>
    <scope>NUCLEOTIDE SEQUENCE [LARGE SCALE GENOMIC DNA]</scope>
    <source>
        <strain evidence="2 3">CV839-15</strain>
    </source>
</reference>
<evidence type="ECO:0000313" key="2">
    <source>
        <dbReference type="EMBL" id="ATZ31609.1"/>
    </source>
</evidence>
<feature type="compositionally biased region" description="Polar residues" evidence="1">
    <location>
        <begin position="1"/>
        <end position="20"/>
    </location>
</feature>
<sequence>MATPDMSSRQNASIEYSQYLNHPIQPQHAANLNETEQQRSP</sequence>